<dbReference type="InterPro" id="IPR015422">
    <property type="entry name" value="PyrdxlP-dep_Trfase_small"/>
</dbReference>
<evidence type="ECO:0000313" key="7">
    <source>
        <dbReference type="Proteomes" id="UP000705867"/>
    </source>
</evidence>
<evidence type="ECO:0000256" key="1">
    <source>
        <dbReference type="ARBA" id="ARBA00022576"/>
    </source>
</evidence>
<dbReference type="PIRSF" id="PIRSF000521">
    <property type="entry name" value="Transaminase_4ab_Lys_Orn"/>
    <property type="match status" value="1"/>
</dbReference>
<dbReference type="Gene3D" id="3.90.1150.10">
    <property type="entry name" value="Aspartate Aminotransferase, domain 1"/>
    <property type="match status" value="1"/>
</dbReference>
<evidence type="ECO:0000256" key="5">
    <source>
        <dbReference type="HAMAP-Rule" id="MF_01107"/>
    </source>
</evidence>
<feature type="binding site" evidence="5">
    <location>
        <position position="280"/>
    </location>
    <ligand>
        <name>N(2)-acetyl-L-ornithine</name>
        <dbReference type="ChEBI" id="CHEBI:57805"/>
    </ligand>
</feature>
<keyword evidence="5" id="KW-0055">Arginine biosynthesis</keyword>
<keyword evidence="4 5" id="KW-0663">Pyridoxal phosphate</keyword>
<comment type="subcellular location">
    <subcellularLocation>
        <location evidence="5">Cytoplasm</location>
    </subcellularLocation>
</comment>
<comment type="miscellaneous">
    <text evidence="5">May also have succinyldiaminopimelate aminotransferase activity, thus carrying out the corresponding step in lysine biosynthesis.</text>
</comment>
<dbReference type="NCBIfam" id="NF002874">
    <property type="entry name" value="PRK03244.1"/>
    <property type="match status" value="1"/>
</dbReference>
<organism evidence="6 7">
    <name type="scientific">Candidatus Nitrobium versatile</name>
    <dbReference type="NCBI Taxonomy" id="2884831"/>
    <lineage>
        <taxon>Bacteria</taxon>
        <taxon>Pseudomonadati</taxon>
        <taxon>Nitrospirota</taxon>
        <taxon>Nitrospiria</taxon>
        <taxon>Nitrospirales</taxon>
        <taxon>Nitrospiraceae</taxon>
        <taxon>Candidatus Nitrobium</taxon>
    </lineage>
</organism>
<dbReference type="Gene3D" id="3.40.640.10">
    <property type="entry name" value="Type I PLP-dependent aspartate aminotransferase-like (Major domain)"/>
    <property type="match status" value="1"/>
</dbReference>
<comment type="catalytic activity">
    <reaction evidence="5">
        <text>N(2)-acetyl-L-ornithine + 2-oxoglutarate = N-acetyl-L-glutamate 5-semialdehyde + L-glutamate</text>
        <dbReference type="Rhea" id="RHEA:18049"/>
        <dbReference type="ChEBI" id="CHEBI:16810"/>
        <dbReference type="ChEBI" id="CHEBI:29123"/>
        <dbReference type="ChEBI" id="CHEBI:29985"/>
        <dbReference type="ChEBI" id="CHEBI:57805"/>
        <dbReference type="EC" id="2.6.1.11"/>
    </reaction>
</comment>
<feature type="binding site" evidence="5">
    <location>
        <position position="138"/>
    </location>
    <ligand>
        <name>pyridoxal 5'-phosphate</name>
        <dbReference type="ChEBI" id="CHEBI:597326"/>
    </ligand>
</feature>
<feature type="binding site" evidence="5">
    <location>
        <position position="281"/>
    </location>
    <ligand>
        <name>pyridoxal 5'-phosphate</name>
        <dbReference type="ChEBI" id="CHEBI:597326"/>
    </ligand>
</feature>
<dbReference type="InterPro" id="IPR050103">
    <property type="entry name" value="Class-III_PLP-dep_AT"/>
</dbReference>
<dbReference type="InterPro" id="IPR015421">
    <property type="entry name" value="PyrdxlP-dep_Trfase_major"/>
</dbReference>
<keyword evidence="3 5" id="KW-0808">Transferase</keyword>
<dbReference type="Pfam" id="PF00202">
    <property type="entry name" value="Aminotran_3"/>
    <property type="match status" value="1"/>
</dbReference>
<feature type="modified residue" description="N6-(pyridoxal phosphate)lysine" evidence="5">
    <location>
        <position position="252"/>
    </location>
</feature>
<evidence type="ECO:0000256" key="3">
    <source>
        <dbReference type="ARBA" id="ARBA00022679"/>
    </source>
</evidence>
<dbReference type="Proteomes" id="UP000705867">
    <property type="component" value="Unassembled WGS sequence"/>
</dbReference>
<dbReference type="EMBL" id="JAIOIV010000114">
    <property type="protein sequence ID" value="MBZ0157441.1"/>
    <property type="molecule type" value="Genomic_DNA"/>
</dbReference>
<gene>
    <name evidence="5" type="primary">argD</name>
    <name evidence="6" type="ORF">K8I29_14685</name>
</gene>
<dbReference type="GO" id="GO:0030170">
    <property type="term" value="F:pyridoxal phosphate binding"/>
    <property type="evidence" value="ECO:0007669"/>
    <property type="project" value="InterPro"/>
</dbReference>
<dbReference type="GO" id="GO:0006526">
    <property type="term" value="P:L-arginine biosynthetic process"/>
    <property type="evidence" value="ECO:0007669"/>
    <property type="project" value="UniProtKB-UniRule"/>
</dbReference>
<keyword evidence="1 5" id="KW-0032">Aminotransferase</keyword>
<dbReference type="EC" id="2.6.1.11" evidence="5"/>
<evidence type="ECO:0000256" key="4">
    <source>
        <dbReference type="ARBA" id="ARBA00022898"/>
    </source>
</evidence>
<comment type="cofactor">
    <cofactor evidence="5">
        <name>pyridoxal 5'-phosphate</name>
        <dbReference type="ChEBI" id="CHEBI:597326"/>
    </cofactor>
    <text evidence="5">Binds 1 pyridoxal phosphate per subunit.</text>
</comment>
<sequence>MEQKKIIEDADRYLMHTYSRFPLVLRKGRGMKVWGADGKEYLDFVGGIAVNVLGHCHPKVVVAVQKQAQRLLHVSNLFHIEPQIKLAKLLVTHSFADKVFFCNSGAEANEGAIKLARKYAKEYHGQNRYEIITALNSFHGRTLATVTATGQEKFQKGFEPLMPGFRYVPFNDIHALEAAITRETCAVMLEPIQGEGGVKIPSDDYLRRVRELCDKHELLLILDEVQTGMGRTGKLFAYEHYGITPDIVTLAKGLGGGVPIGAVLATEKVASVFQPGSHASTFGGNPLACSAALATLETILEDGFILDHCNRMGIHFVEKLNQLKEYYQQIVEVRGKGLLVGMELTRDGMPIVKACLHKGILINCTGGNILRFLPPLIVEERDIDHLVEILDDLLGRAL</sequence>
<evidence type="ECO:0000256" key="2">
    <source>
        <dbReference type="ARBA" id="ARBA00022605"/>
    </source>
</evidence>
<dbReference type="NCBIfam" id="NF002325">
    <property type="entry name" value="PRK01278.1"/>
    <property type="match status" value="1"/>
</dbReference>
<reference evidence="6" key="2">
    <citation type="submission" date="2021-08" db="EMBL/GenBank/DDBJ databases">
        <authorList>
            <person name="Dalcin Martins P."/>
        </authorList>
    </citation>
    <scope>NUCLEOTIDE SEQUENCE</scope>
    <source>
        <strain evidence="6">MAG_39</strain>
    </source>
</reference>
<keyword evidence="5" id="KW-0963">Cytoplasm</keyword>
<dbReference type="GO" id="GO:0042802">
    <property type="term" value="F:identical protein binding"/>
    <property type="evidence" value="ECO:0007669"/>
    <property type="project" value="TreeGrafter"/>
</dbReference>
<dbReference type="FunFam" id="3.40.640.10:FF:000004">
    <property type="entry name" value="Acetylornithine aminotransferase"/>
    <property type="match status" value="1"/>
</dbReference>
<feature type="binding site" evidence="5">
    <location>
        <begin position="105"/>
        <end position="106"/>
    </location>
    <ligand>
        <name>pyridoxal 5'-phosphate</name>
        <dbReference type="ChEBI" id="CHEBI:597326"/>
    </ligand>
</feature>
<dbReference type="NCBIfam" id="TIGR00707">
    <property type="entry name" value="argD"/>
    <property type="match status" value="1"/>
</dbReference>
<comment type="similarity">
    <text evidence="5">Belongs to the class-III pyridoxal-phosphate-dependent aminotransferase family. ArgD subfamily.</text>
</comment>
<dbReference type="SUPFAM" id="SSF53383">
    <property type="entry name" value="PLP-dependent transferases"/>
    <property type="match status" value="1"/>
</dbReference>
<protein>
    <recommendedName>
        <fullName evidence="5">Acetylornithine aminotransferase</fullName>
        <shortName evidence="5">ACOAT</shortName>
        <ecNumber evidence="5">2.6.1.11</ecNumber>
    </recommendedName>
</protein>
<comment type="caution">
    <text evidence="6">The sequence shown here is derived from an EMBL/GenBank/DDBJ whole genome shotgun (WGS) entry which is preliminary data.</text>
</comment>
<dbReference type="CDD" id="cd00610">
    <property type="entry name" value="OAT_like"/>
    <property type="match status" value="1"/>
</dbReference>
<dbReference type="PANTHER" id="PTHR11986:SF79">
    <property type="entry name" value="ACETYLORNITHINE AMINOTRANSFERASE, MITOCHONDRIAL"/>
    <property type="match status" value="1"/>
</dbReference>
<evidence type="ECO:0000313" key="6">
    <source>
        <dbReference type="EMBL" id="MBZ0157441.1"/>
    </source>
</evidence>
<dbReference type="GO" id="GO:0005737">
    <property type="term" value="C:cytoplasm"/>
    <property type="evidence" value="ECO:0007669"/>
    <property type="project" value="UniProtKB-SubCell"/>
</dbReference>
<accession>A0A953LXY0</accession>
<dbReference type="InterPro" id="IPR005814">
    <property type="entry name" value="Aminotrans_3"/>
</dbReference>
<comment type="subunit">
    <text evidence="5">Homodimer.</text>
</comment>
<dbReference type="PROSITE" id="PS00600">
    <property type="entry name" value="AA_TRANSFER_CLASS_3"/>
    <property type="match status" value="1"/>
</dbReference>
<name>A0A953LXY0_9BACT</name>
<dbReference type="InterPro" id="IPR004636">
    <property type="entry name" value="AcOrn/SuccOrn_fam"/>
</dbReference>
<dbReference type="HAMAP" id="MF_01107">
    <property type="entry name" value="ArgD_aminotrans_3"/>
    <property type="match status" value="1"/>
</dbReference>
<reference evidence="6" key="1">
    <citation type="journal article" date="2021" name="bioRxiv">
        <title>Unraveling nitrogen, sulfur and carbon metabolic pathways and microbial community transcriptional responses to substrate deprivation and toxicity stresses in a bioreactor mimicking anoxic brackish coastal sediment conditions.</title>
        <authorList>
            <person name="Martins P.D."/>
            <person name="Echeveste M.J."/>
            <person name="Arshad A."/>
            <person name="Kurth J."/>
            <person name="Ouboter H."/>
            <person name="Jetten M.S.M."/>
            <person name="Welte C.U."/>
        </authorList>
    </citation>
    <scope>NUCLEOTIDE SEQUENCE</scope>
    <source>
        <strain evidence="6">MAG_39</strain>
    </source>
</reference>
<keyword evidence="2 5" id="KW-0028">Amino-acid biosynthesis</keyword>
<comment type="pathway">
    <text evidence="5">Amino-acid biosynthesis; L-arginine biosynthesis; N(2)-acetyl-L-ornithine from L-glutamate: step 4/4.</text>
</comment>
<dbReference type="InterPro" id="IPR015424">
    <property type="entry name" value="PyrdxlP-dep_Trfase"/>
</dbReference>
<dbReference type="AlphaFoldDB" id="A0A953LXY0"/>
<feature type="binding site" evidence="5">
    <location>
        <position position="141"/>
    </location>
    <ligand>
        <name>N(2)-acetyl-L-ornithine</name>
        <dbReference type="ChEBI" id="CHEBI:57805"/>
    </ligand>
</feature>
<dbReference type="PANTHER" id="PTHR11986">
    <property type="entry name" value="AMINOTRANSFERASE CLASS III"/>
    <property type="match status" value="1"/>
</dbReference>
<dbReference type="InterPro" id="IPR049704">
    <property type="entry name" value="Aminotrans_3_PPA_site"/>
</dbReference>
<feature type="binding site" evidence="5">
    <location>
        <begin position="223"/>
        <end position="226"/>
    </location>
    <ligand>
        <name>pyridoxal 5'-phosphate</name>
        <dbReference type="ChEBI" id="CHEBI:597326"/>
    </ligand>
</feature>
<dbReference type="GO" id="GO:0003992">
    <property type="term" value="F:N2-acetyl-L-ornithine:2-oxoglutarate 5-aminotransferase activity"/>
    <property type="evidence" value="ECO:0007669"/>
    <property type="project" value="UniProtKB-UniRule"/>
</dbReference>
<proteinExistence type="inferred from homology"/>